<evidence type="ECO:0000313" key="2">
    <source>
        <dbReference type="Proteomes" id="UP000320839"/>
    </source>
</evidence>
<gene>
    <name evidence="1" type="ORF">Pan153_17670</name>
</gene>
<name>A0A518FL96_9PLAN</name>
<dbReference type="AlphaFoldDB" id="A0A518FL96"/>
<protein>
    <submittedName>
        <fullName evidence="1">Uncharacterized protein</fullName>
    </submittedName>
</protein>
<dbReference type="EMBL" id="CP036317">
    <property type="protein sequence ID" value="QDV17132.1"/>
    <property type="molecule type" value="Genomic_DNA"/>
</dbReference>
<proteinExistence type="predicted"/>
<sequence>MLDLSSIQAGAGNGCYHLIGSSRQIHIQTVDLVVGFKF</sequence>
<accession>A0A518FL96</accession>
<organism evidence="1 2">
    <name type="scientific">Gimesia panareensis</name>
    <dbReference type="NCBI Taxonomy" id="2527978"/>
    <lineage>
        <taxon>Bacteria</taxon>
        <taxon>Pseudomonadati</taxon>
        <taxon>Planctomycetota</taxon>
        <taxon>Planctomycetia</taxon>
        <taxon>Planctomycetales</taxon>
        <taxon>Planctomycetaceae</taxon>
        <taxon>Gimesia</taxon>
    </lineage>
</organism>
<reference evidence="1 2" key="1">
    <citation type="submission" date="2019-02" db="EMBL/GenBank/DDBJ databases">
        <title>Deep-cultivation of Planctomycetes and their phenomic and genomic characterization uncovers novel biology.</title>
        <authorList>
            <person name="Wiegand S."/>
            <person name="Jogler M."/>
            <person name="Boedeker C."/>
            <person name="Pinto D."/>
            <person name="Vollmers J."/>
            <person name="Rivas-Marin E."/>
            <person name="Kohn T."/>
            <person name="Peeters S.H."/>
            <person name="Heuer A."/>
            <person name="Rast P."/>
            <person name="Oberbeckmann S."/>
            <person name="Bunk B."/>
            <person name="Jeske O."/>
            <person name="Meyerdierks A."/>
            <person name="Storesund J.E."/>
            <person name="Kallscheuer N."/>
            <person name="Luecker S."/>
            <person name="Lage O.M."/>
            <person name="Pohl T."/>
            <person name="Merkel B.J."/>
            <person name="Hornburger P."/>
            <person name="Mueller R.-W."/>
            <person name="Bruemmer F."/>
            <person name="Labrenz M."/>
            <person name="Spormann A.M."/>
            <person name="Op den Camp H."/>
            <person name="Overmann J."/>
            <person name="Amann R."/>
            <person name="Jetten M.S.M."/>
            <person name="Mascher T."/>
            <person name="Medema M.H."/>
            <person name="Devos D.P."/>
            <person name="Kaster A.-K."/>
            <person name="Ovreas L."/>
            <person name="Rohde M."/>
            <person name="Galperin M.Y."/>
            <person name="Jogler C."/>
        </authorList>
    </citation>
    <scope>NUCLEOTIDE SEQUENCE [LARGE SCALE GENOMIC DNA]</scope>
    <source>
        <strain evidence="1 2">Pan153</strain>
    </source>
</reference>
<evidence type="ECO:0000313" key="1">
    <source>
        <dbReference type="EMBL" id="QDV17132.1"/>
    </source>
</evidence>
<dbReference type="Proteomes" id="UP000320839">
    <property type="component" value="Chromosome"/>
</dbReference>